<proteinExistence type="predicted"/>
<reference evidence="2 3" key="1">
    <citation type="submission" date="2016-10" db="EMBL/GenBank/DDBJ databases">
        <title>The Draft Genome Sequence of the Potato Rhizosphere Bacteria Ochrobactrum sp. IPA7.2.</title>
        <authorList>
            <person name="Gogoleva N.E."/>
            <person name="Khlopko Y.A."/>
            <person name="Burygin G.L."/>
            <person name="Plotnikov A.O."/>
        </authorList>
    </citation>
    <scope>NUCLEOTIDE SEQUENCE [LARGE SCALE GENOMIC DNA]</scope>
    <source>
        <strain evidence="2 3">IPA7.2</strain>
    </source>
</reference>
<dbReference type="InterPro" id="IPR011990">
    <property type="entry name" value="TPR-like_helical_dom_sf"/>
</dbReference>
<dbReference type="SUPFAM" id="SSF48452">
    <property type="entry name" value="TPR-like"/>
    <property type="match status" value="1"/>
</dbReference>
<name>A0A1J6I6D6_9HYPH</name>
<feature type="signal peptide" evidence="1">
    <location>
        <begin position="1"/>
        <end position="20"/>
    </location>
</feature>
<comment type="caution">
    <text evidence="2">The sequence shown here is derived from an EMBL/GenBank/DDBJ whole genome shotgun (WGS) entry which is preliminary data.</text>
</comment>
<dbReference type="Proteomes" id="UP000182985">
    <property type="component" value="Unassembled WGS sequence"/>
</dbReference>
<keyword evidence="1" id="KW-0732">Signal</keyword>
<sequence>MNRFLPLLFAILFQPSPASANTIPPKLAADRAAVMGRCAEAVNTDCLVESIQTYLVSGQDQFRRERVMQALASTQLFDGDVDQAMASYRQLSAVSGKAEFLISYAGTLILKGDKDDALKSLREADALLTDKQNPVSRLDMTSQSMSIAKAFADAGSPDEGRAILAEIAEYRHRIPMNPMLLALMVQVAKSQAAIGFRDDAALYLRQAFDKALDQEVSLTPEQIFQVFEAWSQIDPKAAATAAKDLVDALAVQGPSAFEFAIWTGLSVGLSSSDERATADKNARRSMKDAPERAFVLQLVPKLALVLKKNGKVGEAVAMLDDAAAEASALTTPLEKAQTLLVLAEALTGAGESAKSEKLLNDILGLGDEPGMQGAMLKHYVSAVPAQFALLGKPDIAYDLAIKVDEGRRDMAIIMAADKLAVKGDYRQAMRFLAQLHDEISPMMMAGIAQRLAGLGNESTTP</sequence>
<organism evidence="2 3">
    <name type="scientific">Brucella cytisi</name>
    <dbReference type="NCBI Taxonomy" id="407152"/>
    <lineage>
        <taxon>Bacteria</taxon>
        <taxon>Pseudomonadati</taxon>
        <taxon>Pseudomonadota</taxon>
        <taxon>Alphaproteobacteria</taxon>
        <taxon>Hyphomicrobiales</taxon>
        <taxon>Brucellaceae</taxon>
        <taxon>Brucella/Ochrobactrum group</taxon>
        <taxon>Brucella</taxon>
    </lineage>
</organism>
<dbReference type="EMBL" id="MOEC01000048">
    <property type="protein sequence ID" value="OIS90528.1"/>
    <property type="molecule type" value="Genomic_DNA"/>
</dbReference>
<evidence type="ECO:0000313" key="3">
    <source>
        <dbReference type="Proteomes" id="UP000182985"/>
    </source>
</evidence>
<evidence type="ECO:0008006" key="4">
    <source>
        <dbReference type="Google" id="ProtNLM"/>
    </source>
</evidence>
<dbReference type="AlphaFoldDB" id="A0A1J6I6D6"/>
<protein>
    <recommendedName>
        <fullName evidence="4">Tetratricopeptide repeat protein</fullName>
    </recommendedName>
</protein>
<keyword evidence="3" id="KW-1185">Reference proteome</keyword>
<gene>
    <name evidence="2" type="ORF">BLA27_26170</name>
</gene>
<evidence type="ECO:0000256" key="1">
    <source>
        <dbReference type="SAM" id="SignalP"/>
    </source>
</evidence>
<evidence type="ECO:0000313" key="2">
    <source>
        <dbReference type="EMBL" id="OIS90528.1"/>
    </source>
</evidence>
<feature type="chain" id="PRO_5009639351" description="Tetratricopeptide repeat protein" evidence="1">
    <location>
        <begin position="21"/>
        <end position="461"/>
    </location>
</feature>
<accession>A0A1J6I6D6</accession>
<dbReference type="Gene3D" id="1.25.40.10">
    <property type="entry name" value="Tetratricopeptide repeat domain"/>
    <property type="match status" value="1"/>
</dbReference>